<dbReference type="Proteomes" id="UP001187066">
    <property type="component" value="Unassembled WGS sequence"/>
</dbReference>
<feature type="signal peptide" evidence="1">
    <location>
        <begin position="1"/>
        <end position="18"/>
    </location>
</feature>
<evidence type="ECO:0000259" key="2">
    <source>
        <dbReference type="PROSITE" id="PS50846"/>
    </source>
</evidence>
<reference evidence="3 6" key="2">
    <citation type="submission" date="2023-10" db="EMBL/GenBank/DDBJ databases">
        <authorList>
            <person name="Dale J."/>
        </authorList>
    </citation>
    <scope>NUCLEOTIDE SEQUENCE [LARGE SCALE GENOMIC DNA]</scope>
    <source>
        <strain evidence="3 6">2023EL-00970</strain>
    </source>
</reference>
<dbReference type="GO" id="GO:0046872">
    <property type="term" value="F:metal ion binding"/>
    <property type="evidence" value="ECO:0007669"/>
    <property type="project" value="InterPro"/>
</dbReference>
<dbReference type="InterPro" id="IPR036163">
    <property type="entry name" value="HMA_dom_sf"/>
</dbReference>
<protein>
    <submittedName>
        <fullName evidence="3 4">Heavy-metal-associated domain-containing protein</fullName>
    </submittedName>
</protein>
<accession>A0A3R9FUV5</accession>
<dbReference type="OrthoDB" id="5689309at2"/>
<proteinExistence type="predicted"/>
<organism evidence="4 5">
    <name type="scientific">Atlantibacter subterraneus</name>
    <dbReference type="NCBI Taxonomy" id="255519"/>
    <lineage>
        <taxon>Bacteria</taxon>
        <taxon>Pseudomonadati</taxon>
        <taxon>Pseudomonadota</taxon>
        <taxon>Gammaproteobacteria</taxon>
        <taxon>Enterobacterales</taxon>
        <taxon>Enterobacteriaceae</taxon>
        <taxon>Atlantibacter</taxon>
    </lineage>
</organism>
<evidence type="ECO:0000313" key="5">
    <source>
        <dbReference type="Proteomes" id="UP000275331"/>
    </source>
</evidence>
<evidence type="ECO:0000313" key="6">
    <source>
        <dbReference type="Proteomes" id="UP001187066"/>
    </source>
</evidence>
<feature type="chain" id="PRO_5018597141" evidence="1">
    <location>
        <begin position="19"/>
        <end position="94"/>
    </location>
</feature>
<reference evidence="4 5" key="1">
    <citation type="submission" date="2018-10" db="EMBL/GenBank/DDBJ databases">
        <title>Transmission dynamics of multidrug resistant bacteria on intensive care unit surfaces.</title>
        <authorList>
            <person name="D'Souza A.W."/>
            <person name="Potter R.F."/>
            <person name="Wallace M."/>
            <person name="Shupe A."/>
            <person name="Patel S."/>
            <person name="Sun S."/>
            <person name="Gul D."/>
            <person name="Kwon J.H."/>
            <person name="Andleeb S."/>
            <person name="Burnham C.-A.D."/>
            <person name="Dantas G."/>
        </authorList>
    </citation>
    <scope>NUCLEOTIDE SEQUENCE [LARGE SCALE GENOMIC DNA]</scope>
    <source>
        <strain evidence="4 5">AS_373</strain>
    </source>
</reference>
<evidence type="ECO:0000313" key="4">
    <source>
        <dbReference type="EMBL" id="RSE25611.1"/>
    </source>
</evidence>
<gene>
    <name evidence="4" type="ORF">EGT71_11810</name>
    <name evidence="3" type="ORF">R4P48_09610</name>
</gene>
<dbReference type="Proteomes" id="UP000275331">
    <property type="component" value="Unassembled WGS sequence"/>
</dbReference>
<dbReference type="SUPFAM" id="SSF55008">
    <property type="entry name" value="HMA, heavy metal-associated domain"/>
    <property type="match status" value="1"/>
</dbReference>
<keyword evidence="6" id="KW-1185">Reference proteome</keyword>
<dbReference type="AlphaFoldDB" id="A0A3R9FUV5"/>
<dbReference type="PROSITE" id="PS50846">
    <property type="entry name" value="HMA_2"/>
    <property type="match status" value="1"/>
</dbReference>
<name>A0A3R9FUV5_9ENTR</name>
<dbReference type="Gene3D" id="3.30.70.100">
    <property type="match status" value="1"/>
</dbReference>
<dbReference type="InterPro" id="IPR001802">
    <property type="entry name" value="MerP/CopZ"/>
</dbReference>
<dbReference type="EMBL" id="JAWLOF010000005">
    <property type="protein sequence ID" value="MDV7022930.1"/>
    <property type="molecule type" value="Genomic_DNA"/>
</dbReference>
<feature type="domain" description="HMA" evidence="2">
    <location>
        <begin position="21"/>
        <end position="86"/>
    </location>
</feature>
<sequence>MKRLALAACLMLPLWAQAENEKVVLDVENMTCSLCVISVNQALRETDGVIKAKSSLKTRQTEVIVPEGFPTETLLKAVAKTGYTATVNHTEAQQ</sequence>
<comment type="caution">
    <text evidence="4">The sequence shown here is derived from an EMBL/GenBank/DDBJ whole genome shotgun (WGS) entry which is preliminary data.</text>
</comment>
<dbReference type="RefSeq" id="WP_125293814.1">
    <property type="nucleotide sequence ID" value="NZ_DAIRID010000231.1"/>
</dbReference>
<evidence type="ECO:0000313" key="3">
    <source>
        <dbReference type="EMBL" id="MDV7022930.1"/>
    </source>
</evidence>
<keyword evidence="1" id="KW-0732">Signal</keyword>
<dbReference type="PRINTS" id="PR00946">
    <property type="entry name" value="HGSCAVENGER"/>
</dbReference>
<dbReference type="CDD" id="cd00371">
    <property type="entry name" value="HMA"/>
    <property type="match status" value="1"/>
</dbReference>
<dbReference type="Pfam" id="PF00403">
    <property type="entry name" value="HMA"/>
    <property type="match status" value="1"/>
</dbReference>
<evidence type="ECO:0000256" key="1">
    <source>
        <dbReference type="SAM" id="SignalP"/>
    </source>
</evidence>
<dbReference type="InterPro" id="IPR006121">
    <property type="entry name" value="HMA_dom"/>
</dbReference>
<dbReference type="EMBL" id="RHXB01000007">
    <property type="protein sequence ID" value="RSE25611.1"/>
    <property type="molecule type" value="Genomic_DNA"/>
</dbReference>